<keyword evidence="2" id="KW-0812">Transmembrane</keyword>
<keyword evidence="2" id="KW-0472">Membrane</keyword>
<dbReference type="RefSeq" id="WP_062622509.1">
    <property type="nucleotide sequence ID" value="NZ_JRWG01000006.1"/>
</dbReference>
<feature type="compositionally biased region" description="Polar residues" evidence="1">
    <location>
        <begin position="122"/>
        <end position="137"/>
    </location>
</feature>
<evidence type="ECO:0000256" key="2">
    <source>
        <dbReference type="SAM" id="Phobius"/>
    </source>
</evidence>
<organism evidence="3 4">
    <name type="scientific">Aequorivita aquimaris</name>
    <dbReference type="NCBI Taxonomy" id="1548749"/>
    <lineage>
        <taxon>Bacteria</taxon>
        <taxon>Pseudomonadati</taxon>
        <taxon>Bacteroidota</taxon>
        <taxon>Flavobacteriia</taxon>
        <taxon>Flavobacteriales</taxon>
        <taxon>Flavobacteriaceae</taxon>
        <taxon>Aequorivita</taxon>
    </lineage>
</organism>
<evidence type="ECO:0000313" key="3">
    <source>
        <dbReference type="EMBL" id="KXN98540.1"/>
    </source>
</evidence>
<sequence>MAPYKLEDNIREKLEARELKPSADAWKKLEAKLDAEQPRKKNFFWYYAAASFAGLLIVASIFFSRNTSEIATPIVNENTEKTKVEENSEIIPQIINKEEIASEEKSKAENTSEKQSEKKQTTRSNKPQFLPQPNGTKKSAVDEKIEKTDAIAVKTETKQPIKAEKPLQPEEDKIFNTKVDEVVASVKKLQENNTEVTVGEIEALLNSARHDIQTQRILSSPKVDATALLEDVEWELEKSFRDKVFDALGEGFNKIRTAVSERND</sequence>
<feature type="transmembrane region" description="Helical" evidence="2">
    <location>
        <begin position="43"/>
        <end position="63"/>
    </location>
</feature>
<dbReference type="Proteomes" id="UP000070138">
    <property type="component" value="Unassembled WGS sequence"/>
</dbReference>
<accession>A0A137RGC7</accession>
<name>A0A137RGC7_9FLAO</name>
<comment type="caution">
    <text evidence="3">The sequence shown here is derived from an EMBL/GenBank/DDBJ whole genome shotgun (WGS) entry which is preliminary data.</text>
</comment>
<reference evidence="4" key="1">
    <citation type="submission" date="2014-10" db="EMBL/GenBank/DDBJ databases">
        <title>Genome sequencing of Vitellibacter sp. D-24.</title>
        <authorList>
            <person name="Thevarajoo S."/>
            <person name="Selvaratnam C."/>
            <person name="Goh K.M."/>
            <person name="Chong C.S."/>
        </authorList>
    </citation>
    <scope>NUCLEOTIDE SEQUENCE [LARGE SCALE GENOMIC DNA]</scope>
    <source>
        <strain evidence="4">D-24</strain>
    </source>
</reference>
<keyword evidence="4" id="KW-1185">Reference proteome</keyword>
<protein>
    <submittedName>
        <fullName evidence="3">Uncharacterized protein</fullName>
    </submittedName>
</protein>
<keyword evidence="2" id="KW-1133">Transmembrane helix</keyword>
<dbReference type="AlphaFoldDB" id="A0A137RGC7"/>
<evidence type="ECO:0000313" key="4">
    <source>
        <dbReference type="Proteomes" id="UP000070138"/>
    </source>
</evidence>
<proteinExistence type="predicted"/>
<reference evidence="3 4" key="2">
    <citation type="journal article" date="2016" name="Int. J. Syst. Evol. Microbiol.">
        <title>Vitellibacter aquimaris sp. nov., a marine bacterium isolated from seawater.</title>
        <authorList>
            <person name="Thevarajoo S."/>
            <person name="Selvaratnam C."/>
            <person name="Goh K.M."/>
            <person name="Hong K.W."/>
            <person name="Chan X.Y."/>
            <person name="Chan K.G."/>
            <person name="Chong C.S."/>
        </authorList>
    </citation>
    <scope>NUCLEOTIDE SEQUENCE [LARGE SCALE GENOMIC DNA]</scope>
    <source>
        <strain evidence="3 4">D-24</strain>
    </source>
</reference>
<gene>
    <name evidence="3" type="ORF">LS48_10650</name>
</gene>
<dbReference type="EMBL" id="JRWG01000006">
    <property type="protein sequence ID" value="KXN98540.1"/>
    <property type="molecule type" value="Genomic_DNA"/>
</dbReference>
<dbReference type="STRING" id="1548749.LS48_10650"/>
<dbReference type="OrthoDB" id="1247025at2"/>
<evidence type="ECO:0000256" key="1">
    <source>
        <dbReference type="SAM" id="MobiDB-lite"/>
    </source>
</evidence>
<feature type="region of interest" description="Disordered" evidence="1">
    <location>
        <begin position="95"/>
        <end position="146"/>
    </location>
</feature>
<feature type="compositionally biased region" description="Basic and acidic residues" evidence="1">
    <location>
        <begin position="96"/>
        <end position="120"/>
    </location>
</feature>